<dbReference type="Proteomes" id="UP000011087">
    <property type="component" value="Unassembled WGS sequence"/>
</dbReference>
<dbReference type="GeneID" id="17301071"/>
<reference evidence="2" key="3">
    <citation type="submission" date="2015-06" db="UniProtKB">
        <authorList>
            <consortium name="EnsemblProtists"/>
        </authorList>
    </citation>
    <scope>IDENTIFICATION</scope>
</reference>
<reference evidence="3" key="2">
    <citation type="submission" date="2012-11" db="EMBL/GenBank/DDBJ databases">
        <authorList>
            <person name="Kuo A."/>
            <person name="Curtis B.A."/>
            <person name="Tanifuji G."/>
            <person name="Burki F."/>
            <person name="Gruber A."/>
            <person name="Irimia M."/>
            <person name="Maruyama S."/>
            <person name="Arias M.C."/>
            <person name="Ball S.G."/>
            <person name="Gile G.H."/>
            <person name="Hirakawa Y."/>
            <person name="Hopkins J.F."/>
            <person name="Rensing S.A."/>
            <person name="Schmutz J."/>
            <person name="Symeonidi A."/>
            <person name="Elias M."/>
            <person name="Eveleigh R.J."/>
            <person name="Herman E.K."/>
            <person name="Klute M.J."/>
            <person name="Nakayama T."/>
            <person name="Obornik M."/>
            <person name="Reyes-Prieto A."/>
            <person name="Armbrust E.V."/>
            <person name="Aves S.J."/>
            <person name="Beiko R.G."/>
            <person name="Coutinho P."/>
            <person name="Dacks J.B."/>
            <person name="Durnford D.G."/>
            <person name="Fast N.M."/>
            <person name="Green B.R."/>
            <person name="Grisdale C."/>
            <person name="Hempe F."/>
            <person name="Henrissat B."/>
            <person name="Hoppner M.P."/>
            <person name="Ishida K.-I."/>
            <person name="Kim E."/>
            <person name="Koreny L."/>
            <person name="Kroth P.G."/>
            <person name="Liu Y."/>
            <person name="Malik S.-B."/>
            <person name="Maier U.G."/>
            <person name="McRose D."/>
            <person name="Mock T."/>
            <person name="Neilson J.A."/>
            <person name="Onodera N.T."/>
            <person name="Poole A.M."/>
            <person name="Pritham E.J."/>
            <person name="Richards T.A."/>
            <person name="Rocap G."/>
            <person name="Roy S.W."/>
            <person name="Sarai C."/>
            <person name="Schaack S."/>
            <person name="Shirato S."/>
            <person name="Slamovits C.H."/>
            <person name="Spencer D.F."/>
            <person name="Suzuki S."/>
            <person name="Worden A.Z."/>
            <person name="Zauner S."/>
            <person name="Barry K."/>
            <person name="Bell C."/>
            <person name="Bharti A.K."/>
            <person name="Crow J.A."/>
            <person name="Grimwood J."/>
            <person name="Kramer R."/>
            <person name="Lindquist E."/>
            <person name="Lucas S."/>
            <person name="Salamov A."/>
            <person name="McFadden G.I."/>
            <person name="Lane C.E."/>
            <person name="Keeling P.J."/>
            <person name="Gray M.W."/>
            <person name="Grigoriev I.V."/>
            <person name="Archibald J.M."/>
        </authorList>
    </citation>
    <scope>NUCLEOTIDE SEQUENCE</scope>
    <source>
        <strain evidence="3">CCMP2712</strain>
    </source>
</reference>
<gene>
    <name evidence="1" type="ORF">GUITHDRAFT_152981</name>
</gene>
<dbReference type="AlphaFoldDB" id="L1J844"/>
<evidence type="ECO:0000313" key="1">
    <source>
        <dbReference type="EMBL" id="EKX44507.1"/>
    </source>
</evidence>
<evidence type="ECO:0000313" key="3">
    <source>
        <dbReference type="Proteomes" id="UP000011087"/>
    </source>
</evidence>
<dbReference type="HOGENOM" id="CLU_2138276_0_0_1"/>
<dbReference type="KEGG" id="gtt:GUITHDRAFT_152981"/>
<reference evidence="1 3" key="1">
    <citation type="journal article" date="2012" name="Nature">
        <title>Algal genomes reveal evolutionary mosaicism and the fate of nucleomorphs.</title>
        <authorList>
            <consortium name="DOE Joint Genome Institute"/>
            <person name="Curtis B.A."/>
            <person name="Tanifuji G."/>
            <person name="Burki F."/>
            <person name="Gruber A."/>
            <person name="Irimia M."/>
            <person name="Maruyama S."/>
            <person name="Arias M.C."/>
            <person name="Ball S.G."/>
            <person name="Gile G.H."/>
            <person name="Hirakawa Y."/>
            <person name="Hopkins J.F."/>
            <person name="Kuo A."/>
            <person name="Rensing S.A."/>
            <person name="Schmutz J."/>
            <person name="Symeonidi A."/>
            <person name="Elias M."/>
            <person name="Eveleigh R.J."/>
            <person name="Herman E.K."/>
            <person name="Klute M.J."/>
            <person name="Nakayama T."/>
            <person name="Obornik M."/>
            <person name="Reyes-Prieto A."/>
            <person name="Armbrust E.V."/>
            <person name="Aves S.J."/>
            <person name="Beiko R.G."/>
            <person name="Coutinho P."/>
            <person name="Dacks J.B."/>
            <person name="Durnford D.G."/>
            <person name="Fast N.M."/>
            <person name="Green B.R."/>
            <person name="Grisdale C.J."/>
            <person name="Hempel F."/>
            <person name="Henrissat B."/>
            <person name="Hoppner M.P."/>
            <person name="Ishida K."/>
            <person name="Kim E."/>
            <person name="Koreny L."/>
            <person name="Kroth P.G."/>
            <person name="Liu Y."/>
            <person name="Malik S.B."/>
            <person name="Maier U.G."/>
            <person name="McRose D."/>
            <person name="Mock T."/>
            <person name="Neilson J.A."/>
            <person name="Onodera N.T."/>
            <person name="Poole A.M."/>
            <person name="Pritham E.J."/>
            <person name="Richards T.A."/>
            <person name="Rocap G."/>
            <person name="Roy S.W."/>
            <person name="Sarai C."/>
            <person name="Schaack S."/>
            <person name="Shirato S."/>
            <person name="Slamovits C.H."/>
            <person name="Spencer D.F."/>
            <person name="Suzuki S."/>
            <person name="Worden A.Z."/>
            <person name="Zauner S."/>
            <person name="Barry K."/>
            <person name="Bell C."/>
            <person name="Bharti A.K."/>
            <person name="Crow J.A."/>
            <person name="Grimwood J."/>
            <person name="Kramer R."/>
            <person name="Lindquist E."/>
            <person name="Lucas S."/>
            <person name="Salamov A."/>
            <person name="McFadden G.I."/>
            <person name="Lane C.E."/>
            <person name="Keeling P.J."/>
            <person name="Gray M.W."/>
            <person name="Grigoriev I.V."/>
            <person name="Archibald J.M."/>
        </authorList>
    </citation>
    <scope>NUCLEOTIDE SEQUENCE</scope>
    <source>
        <strain evidence="1 3">CCMP2712</strain>
    </source>
</reference>
<dbReference type="EMBL" id="JH993004">
    <property type="protein sequence ID" value="EKX44507.1"/>
    <property type="molecule type" value="Genomic_DNA"/>
</dbReference>
<dbReference type="EnsemblProtists" id="EKX44507">
    <property type="protein sequence ID" value="EKX44507"/>
    <property type="gene ID" value="GUITHDRAFT_152981"/>
</dbReference>
<protein>
    <recommendedName>
        <fullName evidence="4">Hyaluronan/mRNA-binding protein domain-containing protein</fullName>
    </recommendedName>
</protein>
<name>L1J844_GUITC</name>
<dbReference type="PaxDb" id="55529-EKX44507"/>
<proteinExistence type="predicted"/>
<keyword evidence="3" id="KW-1185">Reference proteome</keyword>
<evidence type="ECO:0000313" key="2">
    <source>
        <dbReference type="EnsemblProtists" id="EKX44507"/>
    </source>
</evidence>
<dbReference type="RefSeq" id="XP_005831487.1">
    <property type="nucleotide sequence ID" value="XM_005831430.1"/>
</dbReference>
<dbReference type="OrthoDB" id="2122308at2759"/>
<organism evidence="1">
    <name type="scientific">Guillardia theta (strain CCMP2712)</name>
    <name type="common">Cryptophyte</name>
    <dbReference type="NCBI Taxonomy" id="905079"/>
    <lineage>
        <taxon>Eukaryota</taxon>
        <taxon>Cryptophyceae</taxon>
        <taxon>Pyrenomonadales</taxon>
        <taxon>Geminigeraceae</taxon>
        <taxon>Guillardia</taxon>
    </lineage>
</organism>
<sequence length="113" mass="12721">MTRSKQFTGNRPTRKNCCCDRRDGFGGQIFTKTFAKKHGSGKGNWGRPGDEMYNLPMSVKDPSFDPTEDAMDQALYDHMKSGVEWSPDGSPRLSYSSSELEIDGFDFFDEDSS</sequence>
<accession>L1J844</accession>
<evidence type="ECO:0008006" key="4">
    <source>
        <dbReference type="Google" id="ProtNLM"/>
    </source>
</evidence>